<dbReference type="Pfam" id="PF00005">
    <property type="entry name" value="ABC_tran"/>
    <property type="match status" value="1"/>
</dbReference>
<keyword evidence="3" id="KW-1003">Cell membrane</keyword>
<evidence type="ECO:0000256" key="9">
    <source>
        <dbReference type="ARBA" id="ARBA00023136"/>
    </source>
</evidence>
<evidence type="ECO:0000256" key="10">
    <source>
        <dbReference type="SAM" id="Phobius"/>
    </source>
</evidence>
<evidence type="ECO:0000256" key="7">
    <source>
        <dbReference type="ARBA" id="ARBA00022840"/>
    </source>
</evidence>
<dbReference type="Gene3D" id="3.90.70.10">
    <property type="entry name" value="Cysteine proteinases"/>
    <property type="match status" value="1"/>
</dbReference>
<evidence type="ECO:0000256" key="8">
    <source>
        <dbReference type="ARBA" id="ARBA00022989"/>
    </source>
</evidence>
<evidence type="ECO:0000256" key="6">
    <source>
        <dbReference type="ARBA" id="ARBA00022801"/>
    </source>
</evidence>
<feature type="transmembrane region" description="Helical" evidence="10">
    <location>
        <begin position="195"/>
        <end position="219"/>
    </location>
</feature>
<dbReference type="RefSeq" id="WP_087014252.1">
    <property type="nucleotide sequence ID" value="NZ_FUUY01000011.1"/>
</dbReference>
<keyword evidence="7" id="KW-0067">ATP-binding</keyword>
<dbReference type="InterPro" id="IPR027417">
    <property type="entry name" value="P-loop_NTPase"/>
</dbReference>
<dbReference type="GO" id="GO:0005886">
    <property type="term" value="C:plasma membrane"/>
    <property type="evidence" value="ECO:0007669"/>
    <property type="project" value="UniProtKB-SubCell"/>
</dbReference>
<keyword evidence="5" id="KW-0547">Nucleotide-binding</keyword>
<dbReference type="NCBIfam" id="TIGR03375">
    <property type="entry name" value="type_I_sec_LssB"/>
    <property type="match status" value="1"/>
</dbReference>
<dbReference type="GO" id="GO:0006508">
    <property type="term" value="P:proteolysis"/>
    <property type="evidence" value="ECO:0007669"/>
    <property type="project" value="InterPro"/>
</dbReference>
<evidence type="ECO:0000313" key="15">
    <source>
        <dbReference type="Proteomes" id="UP000196240"/>
    </source>
</evidence>
<evidence type="ECO:0000256" key="4">
    <source>
        <dbReference type="ARBA" id="ARBA00022692"/>
    </source>
</evidence>
<dbReference type="PANTHER" id="PTHR43394">
    <property type="entry name" value="ATP-DEPENDENT PERMEASE MDL1, MITOCHONDRIAL"/>
    <property type="match status" value="1"/>
</dbReference>
<evidence type="ECO:0000256" key="3">
    <source>
        <dbReference type="ARBA" id="ARBA00022475"/>
    </source>
</evidence>
<dbReference type="PROSITE" id="PS50990">
    <property type="entry name" value="PEPTIDASE_C39"/>
    <property type="match status" value="1"/>
</dbReference>
<name>A0A1R7QGE2_ACIJO</name>
<keyword evidence="4 10" id="KW-0812">Transmembrane</keyword>
<dbReference type="PROSITE" id="PS00211">
    <property type="entry name" value="ABC_TRANSPORTER_1"/>
    <property type="match status" value="1"/>
</dbReference>
<dbReference type="EMBL" id="FUUY01000011">
    <property type="protein sequence ID" value="SJX23236.1"/>
    <property type="molecule type" value="Genomic_DNA"/>
</dbReference>
<reference evidence="14 15" key="1">
    <citation type="submission" date="2017-02" db="EMBL/GenBank/DDBJ databases">
        <authorList>
            <person name="Peterson S.W."/>
        </authorList>
    </citation>
    <scope>NUCLEOTIDE SEQUENCE [LARGE SCALE GENOMIC DNA]</scope>
    <source>
        <strain evidence="14">C6</strain>
    </source>
</reference>
<accession>A0A1R7QGE2</accession>
<dbReference type="GO" id="GO:0016887">
    <property type="term" value="F:ATP hydrolysis activity"/>
    <property type="evidence" value="ECO:0007669"/>
    <property type="project" value="InterPro"/>
</dbReference>
<dbReference type="InterPro" id="IPR003593">
    <property type="entry name" value="AAA+_ATPase"/>
</dbReference>
<feature type="domain" description="Peptidase C39" evidence="13">
    <location>
        <begin position="1"/>
        <end position="125"/>
    </location>
</feature>
<keyword evidence="9 10" id="KW-0472">Membrane</keyword>
<dbReference type="InterPro" id="IPR017871">
    <property type="entry name" value="ABC_transporter-like_CS"/>
</dbReference>
<dbReference type="SMART" id="SM00382">
    <property type="entry name" value="AAA"/>
    <property type="match status" value="1"/>
</dbReference>
<dbReference type="InterPro" id="IPR039421">
    <property type="entry name" value="Type_1_exporter"/>
</dbReference>
<dbReference type="Gene3D" id="1.20.1560.10">
    <property type="entry name" value="ABC transporter type 1, transmembrane domain"/>
    <property type="match status" value="1"/>
</dbReference>
<evidence type="ECO:0000259" key="13">
    <source>
        <dbReference type="PROSITE" id="PS50990"/>
    </source>
</evidence>
<dbReference type="GO" id="GO:0005524">
    <property type="term" value="F:ATP binding"/>
    <property type="evidence" value="ECO:0007669"/>
    <property type="project" value="UniProtKB-KW"/>
</dbReference>
<dbReference type="Pfam" id="PF00664">
    <property type="entry name" value="ABC_membrane"/>
    <property type="match status" value="1"/>
</dbReference>
<dbReference type="FunFam" id="3.40.50.300:FF:000299">
    <property type="entry name" value="ABC transporter ATP-binding protein/permease"/>
    <property type="match status" value="1"/>
</dbReference>
<dbReference type="InterPro" id="IPR005074">
    <property type="entry name" value="Peptidase_C39"/>
</dbReference>
<evidence type="ECO:0000256" key="5">
    <source>
        <dbReference type="ARBA" id="ARBA00022741"/>
    </source>
</evidence>
<evidence type="ECO:0000313" key="14">
    <source>
        <dbReference type="EMBL" id="SJX23236.1"/>
    </source>
</evidence>
<dbReference type="GO" id="GO:0015421">
    <property type="term" value="F:ABC-type oligopeptide transporter activity"/>
    <property type="evidence" value="ECO:0007669"/>
    <property type="project" value="TreeGrafter"/>
</dbReference>
<dbReference type="InterPro" id="IPR011527">
    <property type="entry name" value="ABC1_TM_dom"/>
</dbReference>
<dbReference type="Gene3D" id="3.40.50.300">
    <property type="entry name" value="P-loop containing nucleotide triphosphate hydrolases"/>
    <property type="match status" value="1"/>
</dbReference>
<evidence type="ECO:0000259" key="11">
    <source>
        <dbReference type="PROSITE" id="PS50893"/>
    </source>
</evidence>
<feature type="domain" description="ABC transmembrane type-1" evidence="12">
    <location>
        <begin position="161"/>
        <end position="439"/>
    </location>
</feature>
<dbReference type="InterPro" id="IPR036640">
    <property type="entry name" value="ABC1_TM_sf"/>
</dbReference>
<keyword evidence="8 10" id="KW-1133">Transmembrane helix</keyword>
<dbReference type="CDD" id="cd18587">
    <property type="entry name" value="ABC_6TM_LapB_like"/>
    <property type="match status" value="1"/>
</dbReference>
<dbReference type="PROSITE" id="PS50929">
    <property type="entry name" value="ABC_TM1F"/>
    <property type="match status" value="1"/>
</dbReference>
<gene>
    <name evidence="14" type="ORF">ACNJC6_02892</name>
</gene>
<dbReference type="Proteomes" id="UP000196240">
    <property type="component" value="Unassembled WGS sequence"/>
</dbReference>
<keyword evidence="6" id="KW-0378">Hydrolase</keyword>
<proteinExistence type="predicted"/>
<dbReference type="InterPro" id="IPR017750">
    <property type="entry name" value="ATPase_T1SS"/>
</dbReference>
<dbReference type="GO" id="GO:0008233">
    <property type="term" value="F:peptidase activity"/>
    <property type="evidence" value="ECO:0007669"/>
    <property type="project" value="InterPro"/>
</dbReference>
<evidence type="ECO:0000256" key="1">
    <source>
        <dbReference type="ARBA" id="ARBA00004651"/>
    </source>
</evidence>
<dbReference type="PROSITE" id="PS50893">
    <property type="entry name" value="ABC_TRANSPORTER_2"/>
    <property type="match status" value="1"/>
</dbReference>
<organism evidence="14 15">
    <name type="scientific">Acinetobacter johnsonii</name>
    <dbReference type="NCBI Taxonomy" id="40214"/>
    <lineage>
        <taxon>Bacteria</taxon>
        <taxon>Pseudomonadati</taxon>
        <taxon>Pseudomonadota</taxon>
        <taxon>Gammaproteobacteria</taxon>
        <taxon>Moraxellales</taxon>
        <taxon>Moraxellaceae</taxon>
        <taxon>Acinetobacter</taxon>
    </lineage>
</organism>
<feature type="domain" description="ABC transporter" evidence="11">
    <location>
        <begin position="473"/>
        <end position="709"/>
    </location>
</feature>
<dbReference type="SUPFAM" id="SSF90123">
    <property type="entry name" value="ABC transporter transmembrane region"/>
    <property type="match status" value="1"/>
</dbReference>
<dbReference type="AlphaFoldDB" id="A0A1R7QGE2"/>
<evidence type="ECO:0000259" key="12">
    <source>
        <dbReference type="PROSITE" id="PS50929"/>
    </source>
</evidence>
<dbReference type="InterPro" id="IPR003439">
    <property type="entry name" value="ABC_transporter-like_ATP-bd"/>
</dbReference>
<protein>
    <submittedName>
        <fullName evidence="14">Type I secretion system permease/ATPase</fullName>
    </submittedName>
</protein>
<comment type="subcellular location">
    <subcellularLocation>
        <location evidence="1">Cell membrane</location>
        <topology evidence="1">Multi-pass membrane protein</topology>
    </subcellularLocation>
</comment>
<evidence type="ECO:0000256" key="2">
    <source>
        <dbReference type="ARBA" id="ARBA00022448"/>
    </source>
</evidence>
<sequence>MSSSLNYQPWLKAVLRIAKHYRIETSEEQLRLQLNWNQTDSITETLTLMTRQLGMSLRQVPFSQDLFNPWLLPVVVELSDGQVAVIEKADSDGNISIQFSADEGLTQTYTITKLQEHIRFVYIIRPEKSVSDVRVDEYIKPYEASWFWGIVLQDWKRYIDIMFASLMANILALATVVFSMNVYDRVIPAQSIPTLWVLAGGVLIAAIFEFSIRVARVFLSDIIGKRADLKISDRVFGHALRIKNKERSKSTGTFISQIRELEGVRELVTSTTISAIADLPFFLMFLVIFWLIGGNLFWVMLVVVPLMILPGLLIQKPLAKLAKEGMREGAIRNAMLVEVVQGIEDIKLLRAESRFQNQWNRMNEISADISMRQRKLVGVLNAWTQKIQGLTFAVVVLVGCFAVMEGEMTTGALVACSMLSSRMLGPIAQITGVLGRFQQAKVAKTGLDELMKRAVDQPDRAHLIHRPVINGSYELTDVGFKYSDEDAKPNLHIAKLVIKHGEKIAILGRNGAGKSTLLQLLSGMQEPTQGKIKLDGLELRLIDPADVRRDMGLLNQNAHLFFGTVRENLTLGAPLASDQEILNVLKITGALDFIQAKKEGLDFQILEGGTGFSGGQRQALLMARLLICQPNILLLDEPTSFLDEVTEKQLIDHLKQWLRPKTMIIATHRRAVLELVDRIIVVNDGKIVMDGPRDQILNQSKQQKTAEVLKS</sequence>
<keyword evidence="2" id="KW-0813">Transport</keyword>
<dbReference type="PANTHER" id="PTHR43394:SF1">
    <property type="entry name" value="ATP-BINDING CASSETTE SUB-FAMILY B MEMBER 10, MITOCHONDRIAL"/>
    <property type="match status" value="1"/>
</dbReference>
<feature type="transmembrane region" description="Helical" evidence="10">
    <location>
        <begin position="161"/>
        <end position="183"/>
    </location>
</feature>
<dbReference type="SUPFAM" id="SSF52540">
    <property type="entry name" value="P-loop containing nucleoside triphosphate hydrolases"/>
    <property type="match status" value="1"/>
</dbReference>